<accession>A0ABT0CMN9</accession>
<dbReference type="Proteomes" id="UP001201844">
    <property type="component" value="Unassembled WGS sequence"/>
</dbReference>
<comment type="caution">
    <text evidence="2">The sequence shown here is derived from an EMBL/GenBank/DDBJ whole genome shotgun (WGS) entry which is preliminary data.</text>
</comment>
<reference evidence="2 3" key="1">
    <citation type="submission" date="2022-02" db="EMBL/GenBank/DDBJ databases">
        <title>Shinella B3.7 sp. nov., isolated from Sediment (Zhairuo Island).</title>
        <authorList>
            <person name="Chen G."/>
        </authorList>
    </citation>
    <scope>NUCLEOTIDE SEQUENCE [LARGE SCALE GENOMIC DNA]</scope>
    <source>
        <strain evidence="2 3">B3.7</strain>
    </source>
</reference>
<protein>
    <recommendedName>
        <fullName evidence="4">DUF3426 domain-containing protein</fullName>
    </recommendedName>
</protein>
<dbReference type="EMBL" id="JAKVIN010000004">
    <property type="protein sequence ID" value="MCJ8149880.1"/>
    <property type="molecule type" value="Genomic_DNA"/>
</dbReference>
<proteinExistence type="predicted"/>
<dbReference type="RefSeq" id="WP_241601141.1">
    <property type="nucleotide sequence ID" value="NZ_JAKVIN010000004.1"/>
</dbReference>
<evidence type="ECO:0000313" key="2">
    <source>
        <dbReference type="EMBL" id="MCJ8149880.1"/>
    </source>
</evidence>
<keyword evidence="1" id="KW-0812">Transmembrane</keyword>
<keyword evidence="3" id="KW-1185">Reference proteome</keyword>
<organism evidence="2 3">
    <name type="scientific">Shinella sedimenti</name>
    <dbReference type="NCBI Taxonomy" id="2919913"/>
    <lineage>
        <taxon>Bacteria</taxon>
        <taxon>Pseudomonadati</taxon>
        <taxon>Pseudomonadota</taxon>
        <taxon>Alphaproteobacteria</taxon>
        <taxon>Hyphomicrobiales</taxon>
        <taxon>Rhizobiaceae</taxon>
        <taxon>Shinella</taxon>
    </lineage>
</organism>
<keyword evidence="1" id="KW-1133">Transmembrane helix</keyword>
<evidence type="ECO:0000256" key="1">
    <source>
        <dbReference type="SAM" id="Phobius"/>
    </source>
</evidence>
<feature type="transmembrane region" description="Helical" evidence="1">
    <location>
        <begin position="96"/>
        <end position="118"/>
    </location>
</feature>
<evidence type="ECO:0000313" key="3">
    <source>
        <dbReference type="Proteomes" id="UP001201844"/>
    </source>
</evidence>
<keyword evidence="1" id="KW-0472">Membrane</keyword>
<gene>
    <name evidence="2" type="ORF">MKI86_12090</name>
</gene>
<evidence type="ECO:0008006" key="4">
    <source>
        <dbReference type="Google" id="ProtNLM"/>
    </source>
</evidence>
<sequence length="221" mass="23538">MNAFKIKREAKSRVDVLPPEPGTKAANRAPRFSRRIEVVDADFVVIRSSAARTSNDNHRRHPAANARPMSDHPLFRLGATCARLCEAGLQRLPGRAFAGLVALAFLFVFAFAGGLTALKAAILPTAQADLLRLTDISAMVDDRNGMKVLTVYGRLANTGDSVKIVPPLDVMLEGSGTRRVVLDAETIAPGGAEHFALRIPHSGGKVPKVSVSLAREGAPAT</sequence>
<name>A0ABT0CMN9_9HYPH</name>